<keyword evidence="6" id="KW-1133">Transmembrane helix</keyword>
<evidence type="ECO:0000313" key="8">
    <source>
        <dbReference type="Proteomes" id="UP000006742"/>
    </source>
</evidence>
<evidence type="ECO:0000256" key="2">
    <source>
        <dbReference type="ARBA" id="ARBA00012438"/>
    </source>
</evidence>
<evidence type="ECO:0000256" key="4">
    <source>
        <dbReference type="ARBA" id="ARBA00022777"/>
    </source>
</evidence>
<protein>
    <recommendedName>
        <fullName evidence="2">histidine kinase</fullName>
        <ecNumber evidence="2">2.7.13.3</ecNumber>
    </recommendedName>
</protein>
<dbReference type="HOGENOM" id="CLU_778049_0_0_11"/>
<keyword evidence="8" id="KW-1185">Reference proteome</keyword>
<evidence type="ECO:0000256" key="3">
    <source>
        <dbReference type="ARBA" id="ARBA00022679"/>
    </source>
</evidence>
<accession>D6ZKA6</accession>
<dbReference type="EC" id="2.7.13.3" evidence="2"/>
<evidence type="ECO:0000313" key="7">
    <source>
        <dbReference type="EMBL" id="ADI67155.1"/>
    </source>
</evidence>
<evidence type="ECO:0000256" key="1">
    <source>
        <dbReference type="ARBA" id="ARBA00000085"/>
    </source>
</evidence>
<dbReference type="GO" id="GO:0000160">
    <property type="term" value="P:phosphorelay signal transduction system"/>
    <property type="evidence" value="ECO:0007669"/>
    <property type="project" value="UniProtKB-KW"/>
</dbReference>
<keyword evidence="6" id="KW-0472">Membrane</keyword>
<proteinExistence type="predicted"/>
<dbReference type="AlphaFoldDB" id="D6ZKA6"/>
<keyword evidence="5" id="KW-0902">Two-component regulatory system</keyword>
<evidence type="ECO:0000256" key="5">
    <source>
        <dbReference type="ARBA" id="ARBA00023012"/>
    </source>
</evidence>
<keyword evidence="6" id="KW-0812">Transmembrane</keyword>
<dbReference type="GeneID" id="55564977"/>
<keyword evidence="4" id="KW-0418">Kinase</keyword>
<keyword evidence="3" id="KW-0808">Transferase</keyword>
<feature type="transmembrane region" description="Helical" evidence="6">
    <location>
        <begin position="31"/>
        <end position="50"/>
    </location>
</feature>
<dbReference type="PANTHER" id="PTHR24421">
    <property type="entry name" value="NITRATE/NITRITE SENSOR PROTEIN NARX-RELATED"/>
    <property type="match status" value="1"/>
</dbReference>
<dbReference type="EMBL" id="CP001992">
    <property type="protein sequence ID" value="ADI67155.1"/>
    <property type="molecule type" value="Genomic_DNA"/>
</dbReference>
<dbReference type="Proteomes" id="UP000006742">
    <property type="component" value="Chromosome"/>
</dbReference>
<dbReference type="STRING" id="548479.HMPREF0573_10836"/>
<dbReference type="PANTHER" id="PTHR24421:SF10">
    <property type="entry name" value="NITRATE_NITRITE SENSOR PROTEIN NARQ"/>
    <property type="match status" value="1"/>
</dbReference>
<dbReference type="InterPro" id="IPR050482">
    <property type="entry name" value="Sensor_HK_TwoCompSys"/>
</dbReference>
<feature type="transmembrane region" description="Helical" evidence="6">
    <location>
        <begin position="142"/>
        <end position="161"/>
    </location>
</feature>
<feature type="transmembrane region" description="Helical" evidence="6">
    <location>
        <begin position="117"/>
        <end position="136"/>
    </location>
</feature>
<dbReference type="Gene3D" id="3.30.565.10">
    <property type="entry name" value="Histidine kinase-like ATPase, C-terminal domain"/>
    <property type="match status" value="1"/>
</dbReference>
<dbReference type="KEGG" id="mcu:HMPREF0573_10836"/>
<comment type="catalytic activity">
    <reaction evidence="1">
        <text>ATP + protein L-histidine = ADP + protein N-phospho-L-histidine.</text>
        <dbReference type="EC" id="2.7.13.3"/>
    </reaction>
</comment>
<dbReference type="GO" id="GO:0004673">
    <property type="term" value="F:protein histidine kinase activity"/>
    <property type="evidence" value="ECO:0007669"/>
    <property type="project" value="UniProtKB-EC"/>
</dbReference>
<evidence type="ECO:0000256" key="6">
    <source>
        <dbReference type="SAM" id="Phobius"/>
    </source>
</evidence>
<gene>
    <name evidence="7" type="ordered locus">HMPREF0573_10836</name>
</gene>
<dbReference type="RefSeq" id="WP_013188988.1">
    <property type="nucleotide sequence ID" value="NC_014246.1"/>
</dbReference>
<name>D6ZKA6_MOBCV</name>
<organism evidence="7 8">
    <name type="scientific">Mobiluncus curtisii (strain ATCC 43063 / DSM 2711 / V125)</name>
    <name type="common">Falcivibrio vaginalis</name>
    <dbReference type="NCBI Taxonomy" id="548479"/>
    <lineage>
        <taxon>Bacteria</taxon>
        <taxon>Bacillati</taxon>
        <taxon>Actinomycetota</taxon>
        <taxon>Actinomycetes</taxon>
        <taxon>Actinomycetales</taxon>
        <taxon>Actinomycetaceae</taxon>
        <taxon>Mobiluncus</taxon>
    </lineage>
</organism>
<reference evidence="8" key="1">
    <citation type="submission" date="2010-03" db="EMBL/GenBank/DDBJ databases">
        <title>Complete sequence of Mobiluncus curtisii ATCC 43063.</title>
        <authorList>
            <person name="Muzny D."/>
            <person name="Qin X."/>
            <person name="Deng J."/>
            <person name="Jiang H."/>
            <person name="Liu Y."/>
            <person name="Qu J."/>
            <person name="Song X.-Z."/>
            <person name="Zhang L."/>
            <person name="Thornton R."/>
            <person name="Coyle M."/>
            <person name="Francisco L."/>
            <person name="Jackson L."/>
            <person name="Javaid M."/>
            <person name="Korchina V."/>
            <person name="Kovar C."/>
            <person name="Mata R."/>
            <person name="Mathew T."/>
            <person name="Ngo R."/>
            <person name="Nguyen L."/>
            <person name="Nguyen N."/>
            <person name="Okwuonu G."/>
            <person name="Ongeri F."/>
            <person name="Pham C."/>
            <person name="Simmons D."/>
            <person name="Wilczek-Boney K."/>
            <person name="Hale W."/>
            <person name="Jakkamsetti A."/>
            <person name="Pham P."/>
            <person name="Ruth R."/>
            <person name="San Lucas F."/>
            <person name="Warren J."/>
            <person name="Zhang J."/>
            <person name="Zhao Z."/>
            <person name="Zhou C."/>
            <person name="Zhu D."/>
            <person name="Lee S."/>
            <person name="Bess C."/>
            <person name="Blankenburg K."/>
            <person name="Forbes L."/>
            <person name="Fu Q."/>
            <person name="Gubbala S."/>
            <person name="Hirani K."/>
            <person name="Jayaseelan J.C."/>
            <person name="Lara F."/>
            <person name="Munidasa M."/>
            <person name="Palculict T."/>
            <person name="Patil S."/>
            <person name="Pu L.-L."/>
            <person name="Saada N."/>
            <person name="Tang L."/>
            <person name="Weissenberger G."/>
            <person name="Zhu Y."/>
            <person name="Hemphill L."/>
            <person name="Shang Y."/>
            <person name="Youmans B."/>
            <person name="Ayvaz T."/>
            <person name="Ross M."/>
            <person name="Santibanez J."/>
            <person name="Aqrawi P."/>
            <person name="Gross S."/>
            <person name="Joshi V."/>
            <person name="Fowler G."/>
            <person name="Nazareth L."/>
            <person name="Reid J."/>
            <person name="Worley K."/>
            <person name="Petrosino J."/>
            <person name="Highlander S."/>
            <person name="Gibbs R."/>
            <person name="Gibbs R."/>
        </authorList>
    </citation>
    <scope>NUCLEOTIDE SEQUENCE [LARGE SCALE GENOMIC DNA]</scope>
    <source>
        <strain evidence="8">ATCC 43063 / DSM 2711 / V125</strain>
    </source>
</reference>
<dbReference type="eggNOG" id="COG4585">
    <property type="taxonomic scope" value="Bacteria"/>
</dbReference>
<dbReference type="InterPro" id="IPR036890">
    <property type="entry name" value="HATPase_C_sf"/>
</dbReference>
<sequence length="380" mass="41825">MTQLIVQVRSRTEYAKVSSIEGYRMTINSPWLRYLVITIGILLQVLALILNAKTVLDFIMIGLSIVFVAFGLRFPSVAAVLVSVWFIAAVAIAQTLEQGSGFYLSLVSIGFLITRRPPYVGIILGAVSAFAVYYGHSSIASLSGKFGMVLYLIPLLVGFGFNQLRAQKEAQEATQRLRISALRENLANQLHDNLSNKLVQLILLSRLLPKAKDSESDSIGVKIREVSVSALSQLRDFTEDLGRDATGEEVVRCKGFKSLPQTLEHIKNQLQSVGFIPECTLSGYEIQPLQTVEILTELVEEIATNIMKHGQPNTKAYILVRCTATQIRIFSANQVREDALFTPSGLGLKSMKSKVNQLGGQLETRLDSGQYSISISVPKS</sequence>